<organism evidence="5 6">
    <name type="scientific">Ameca splendens</name>
    <dbReference type="NCBI Taxonomy" id="208324"/>
    <lineage>
        <taxon>Eukaryota</taxon>
        <taxon>Metazoa</taxon>
        <taxon>Chordata</taxon>
        <taxon>Craniata</taxon>
        <taxon>Vertebrata</taxon>
        <taxon>Euteleostomi</taxon>
        <taxon>Actinopterygii</taxon>
        <taxon>Neopterygii</taxon>
        <taxon>Teleostei</taxon>
        <taxon>Neoteleostei</taxon>
        <taxon>Acanthomorphata</taxon>
        <taxon>Ovalentaria</taxon>
        <taxon>Atherinomorphae</taxon>
        <taxon>Cyprinodontiformes</taxon>
        <taxon>Goodeidae</taxon>
        <taxon>Ameca</taxon>
    </lineage>
</organism>
<dbReference type="PROSITE" id="PS50001">
    <property type="entry name" value="SH2"/>
    <property type="match status" value="1"/>
</dbReference>
<dbReference type="InterPro" id="IPR051846">
    <property type="entry name" value="SH2_domain_adapters"/>
</dbReference>
<evidence type="ECO:0000313" key="6">
    <source>
        <dbReference type="Proteomes" id="UP001469553"/>
    </source>
</evidence>
<dbReference type="PRINTS" id="PR00401">
    <property type="entry name" value="SH2DOMAIN"/>
</dbReference>
<protein>
    <recommendedName>
        <fullName evidence="4">SH2 domain-containing protein</fullName>
    </recommendedName>
</protein>
<feature type="compositionally biased region" description="Basic and acidic residues" evidence="3">
    <location>
        <begin position="87"/>
        <end position="99"/>
    </location>
</feature>
<dbReference type="EMBL" id="JAHRIP010000508">
    <property type="protein sequence ID" value="MEQ2279420.1"/>
    <property type="molecule type" value="Genomic_DNA"/>
</dbReference>
<feature type="region of interest" description="Disordered" evidence="3">
    <location>
        <begin position="87"/>
        <end position="106"/>
    </location>
</feature>
<feature type="region of interest" description="Disordered" evidence="3">
    <location>
        <begin position="1"/>
        <end position="69"/>
    </location>
</feature>
<dbReference type="Proteomes" id="UP001469553">
    <property type="component" value="Unassembled WGS sequence"/>
</dbReference>
<evidence type="ECO:0000256" key="3">
    <source>
        <dbReference type="SAM" id="MobiDB-lite"/>
    </source>
</evidence>
<keyword evidence="6" id="KW-1185">Reference proteome</keyword>
<dbReference type="Gene3D" id="3.30.505.10">
    <property type="entry name" value="SH2 domain"/>
    <property type="match status" value="1"/>
</dbReference>
<accession>A0ABV0XD93</accession>
<name>A0ABV0XD93_9TELE</name>
<dbReference type="Pfam" id="PF00017">
    <property type="entry name" value="SH2"/>
    <property type="match status" value="1"/>
</dbReference>
<dbReference type="InterPro" id="IPR000980">
    <property type="entry name" value="SH2"/>
</dbReference>
<proteinExistence type="predicted"/>
<dbReference type="PANTHER" id="PTHR15127:SF33">
    <property type="entry name" value="SH2 DOMAIN-CONTAINING ADAPTER PROTEIN D"/>
    <property type="match status" value="1"/>
</dbReference>
<gene>
    <name evidence="5" type="ORF">AMECASPLE_009188</name>
</gene>
<feature type="non-terminal residue" evidence="5">
    <location>
        <position position="178"/>
    </location>
</feature>
<evidence type="ECO:0000313" key="5">
    <source>
        <dbReference type="EMBL" id="MEQ2279420.1"/>
    </source>
</evidence>
<evidence type="ECO:0000259" key="4">
    <source>
        <dbReference type="PROSITE" id="PS50001"/>
    </source>
</evidence>
<comment type="caution">
    <text evidence="5">The sequence shown here is derived from an EMBL/GenBank/DDBJ whole genome shotgun (WGS) entry which is preliminary data.</text>
</comment>
<dbReference type="SUPFAM" id="SSF55550">
    <property type="entry name" value="SH2 domain"/>
    <property type="match status" value="1"/>
</dbReference>
<evidence type="ECO:0000256" key="1">
    <source>
        <dbReference type="ARBA" id="ARBA00022999"/>
    </source>
</evidence>
<sequence length="178" mass="20084">MTTRSPSGDGGQLYDNPYEEKSRPHHRAAPPAQQQMQKTDGRLGLIDSRESRLPQDDERPADEYDQPWEWKKDNISKALAVQFEGAERERSRAQSEHTRFTKTGSASTACDATTLRLVGDTPPLMGERVDPSLPLEQQVWYHGTLSRSEAESLLTLCKESSYLVRKSQGCQKDYSLSL</sequence>
<feature type="domain" description="SH2" evidence="4">
    <location>
        <begin position="140"/>
        <end position="178"/>
    </location>
</feature>
<feature type="compositionally biased region" description="Basic and acidic residues" evidence="3">
    <location>
        <begin position="47"/>
        <end position="69"/>
    </location>
</feature>
<evidence type="ECO:0000256" key="2">
    <source>
        <dbReference type="PROSITE-ProRule" id="PRU00191"/>
    </source>
</evidence>
<reference evidence="5 6" key="1">
    <citation type="submission" date="2021-06" db="EMBL/GenBank/DDBJ databases">
        <authorList>
            <person name="Palmer J.M."/>
        </authorList>
    </citation>
    <scope>NUCLEOTIDE SEQUENCE [LARGE SCALE GENOMIC DNA]</scope>
    <source>
        <strain evidence="5 6">AS_MEX2019</strain>
        <tissue evidence="5">Muscle</tissue>
    </source>
</reference>
<keyword evidence="1 2" id="KW-0727">SH2 domain</keyword>
<dbReference type="InterPro" id="IPR036860">
    <property type="entry name" value="SH2_dom_sf"/>
</dbReference>
<dbReference type="PANTHER" id="PTHR15127">
    <property type="entry name" value="HEAVYWEIGHT, ISOFORM A"/>
    <property type="match status" value="1"/>
</dbReference>